<dbReference type="STRING" id="1137138.A0A067NDD2"/>
<dbReference type="InterPro" id="IPR001245">
    <property type="entry name" value="Ser-Thr/Tyr_kinase_cat_dom"/>
</dbReference>
<dbReference type="InterPro" id="IPR008266">
    <property type="entry name" value="Tyr_kinase_AS"/>
</dbReference>
<dbReference type="InterPro" id="IPR011009">
    <property type="entry name" value="Kinase-like_dom_sf"/>
</dbReference>
<dbReference type="SUPFAM" id="SSF56112">
    <property type="entry name" value="Protein kinase-like (PK-like)"/>
    <property type="match status" value="1"/>
</dbReference>
<proteinExistence type="predicted"/>
<dbReference type="InterPro" id="IPR000719">
    <property type="entry name" value="Prot_kinase_dom"/>
</dbReference>
<dbReference type="InParanoid" id="A0A067NDD2"/>
<evidence type="ECO:0000259" key="2">
    <source>
        <dbReference type="PROSITE" id="PS50011"/>
    </source>
</evidence>
<dbReference type="InterPro" id="IPR051681">
    <property type="entry name" value="Ser/Thr_Kinases-Pseudokinases"/>
</dbReference>
<dbReference type="GO" id="GO:0005524">
    <property type="term" value="F:ATP binding"/>
    <property type="evidence" value="ECO:0007669"/>
    <property type="project" value="InterPro"/>
</dbReference>
<dbReference type="Pfam" id="PF07714">
    <property type="entry name" value="PK_Tyr_Ser-Thr"/>
    <property type="match status" value="1"/>
</dbReference>
<organism evidence="3 4">
    <name type="scientific">Pleurotus ostreatus (strain PC15)</name>
    <name type="common">Oyster mushroom</name>
    <dbReference type="NCBI Taxonomy" id="1137138"/>
    <lineage>
        <taxon>Eukaryota</taxon>
        <taxon>Fungi</taxon>
        <taxon>Dikarya</taxon>
        <taxon>Basidiomycota</taxon>
        <taxon>Agaricomycotina</taxon>
        <taxon>Agaricomycetes</taxon>
        <taxon>Agaricomycetidae</taxon>
        <taxon>Agaricales</taxon>
        <taxon>Pleurotineae</taxon>
        <taxon>Pleurotaceae</taxon>
        <taxon>Pleurotus</taxon>
    </lineage>
</organism>
<sequence length="289" mass="31611">MAATEAPDSDEGEEGGRENNGRSSLQDLTDHIQRQGQYPAAGGGFADIWSCLLNSSQSQTMGQVVAVKVLRTARLVDDNELKGLKGSQRELAIWYTLSDHPRVLPLLGFSLDFGRYPSMVCPWMENGTLHNYLNGAGKSWRLADRYRILRQICSGLAYVHSRSIVHGDLSCSNILIDDNGDARLSDFGLSAFVPLAQASSPTNSPDDIFSVKPSLKFEVSLDTETTVSRSESSEIKGNPCFMAPELYHLGDDSTHRKTFSSDIYAFGGIILQVLMLPLCLPIDPIHAAT</sequence>
<dbReference type="AlphaFoldDB" id="A0A067NDD2"/>
<gene>
    <name evidence="3" type="ORF">PLEOSDRAFT_160994</name>
</gene>
<dbReference type="PANTHER" id="PTHR44329:SF214">
    <property type="entry name" value="PROTEIN KINASE DOMAIN-CONTAINING PROTEIN"/>
    <property type="match status" value="1"/>
</dbReference>
<dbReference type="Proteomes" id="UP000027073">
    <property type="component" value="Unassembled WGS sequence"/>
</dbReference>
<protein>
    <recommendedName>
        <fullName evidence="2">Protein kinase domain-containing protein</fullName>
    </recommendedName>
</protein>
<feature type="domain" description="Protein kinase" evidence="2">
    <location>
        <begin position="34"/>
        <end position="289"/>
    </location>
</feature>
<evidence type="ECO:0000313" key="4">
    <source>
        <dbReference type="Proteomes" id="UP000027073"/>
    </source>
</evidence>
<name>A0A067NDD2_PLEO1</name>
<dbReference type="PROSITE" id="PS50011">
    <property type="entry name" value="PROTEIN_KINASE_DOM"/>
    <property type="match status" value="1"/>
</dbReference>
<dbReference type="VEuPathDB" id="FungiDB:PLEOSDRAFT_160994"/>
<dbReference type="Gene3D" id="1.10.510.10">
    <property type="entry name" value="Transferase(Phosphotransferase) domain 1"/>
    <property type="match status" value="1"/>
</dbReference>
<dbReference type="OrthoDB" id="346907at2759"/>
<dbReference type="GO" id="GO:0004674">
    <property type="term" value="F:protein serine/threonine kinase activity"/>
    <property type="evidence" value="ECO:0007669"/>
    <property type="project" value="TreeGrafter"/>
</dbReference>
<accession>A0A067NDD2</accession>
<dbReference type="PANTHER" id="PTHR44329">
    <property type="entry name" value="SERINE/THREONINE-PROTEIN KINASE TNNI3K-RELATED"/>
    <property type="match status" value="1"/>
</dbReference>
<feature type="region of interest" description="Disordered" evidence="1">
    <location>
        <begin position="1"/>
        <end position="24"/>
    </location>
</feature>
<evidence type="ECO:0000313" key="3">
    <source>
        <dbReference type="EMBL" id="KDQ24975.1"/>
    </source>
</evidence>
<evidence type="ECO:0000256" key="1">
    <source>
        <dbReference type="SAM" id="MobiDB-lite"/>
    </source>
</evidence>
<dbReference type="PROSITE" id="PS00109">
    <property type="entry name" value="PROTEIN_KINASE_TYR"/>
    <property type="match status" value="1"/>
</dbReference>
<dbReference type="EMBL" id="KL198011">
    <property type="protein sequence ID" value="KDQ24975.1"/>
    <property type="molecule type" value="Genomic_DNA"/>
</dbReference>
<reference evidence="4" key="1">
    <citation type="journal article" date="2014" name="Proc. Natl. Acad. Sci. U.S.A.">
        <title>Extensive sampling of basidiomycete genomes demonstrates inadequacy of the white-rot/brown-rot paradigm for wood decay fungi.</title>
        <authorList>
            <person name="Riley R."/>
            <person name="Salamov A.A."/>
            <person name="Brown D.W."/>
            <person name="Nagy L.G."/>
            <person name="Floudas D."/>
            <person name="Held B.W."/>
            <person name="Levasseur A."/>
            <person name="Lombard V."/>
            <person name="Morin E."/>
            <person name="Otillar R."/>
            <person name="Lindquist E.A."/>
            <person name="Sun H."/>
            <person name="LaButti K.M."/>
            <person name="Schmutz J."/>
            <person name="Jabbour D."/>
            <person name="Luo H."/>
            <person name="Baker S.E."/>
            <person name="Pisabarro A.G."/>
            <person name="Walton J.D."/>
            <person name="Blanchette R.A."/>
            <person name="Henrissat B."/>
            <person name="Martin F."/>
            <person name="Cullen D."/>
            <person name="Hibbett D.S."/>
            <person name="Grigoriev I.V."/>
        </authorList>
    </citation>
    <scope>NUCLEOTIDE SEQUENCE [LARGE SCALE GENOMIC DNA]</scope>
    <source>
        <strain evidence="4">PC15</strain>
    </source>
</reference>
<dbReference type="HOGENOM" id="CLU_000288_7_18_1"/>